<evidence type="ECO:0000256" key="2">
    <source>
        <dbReference type="ARBA" id="ARBA00022692"/>
    </source>
</evidence>
<evidence type="ECO:0000256" key="9">
    <source>
        <dbReference type="SAM" id="SignalP"/>
    </source>
</evidence>
<keyword evidence="8" id="KW-0393">Immunoglobulin domain</keyword>
<dbReference type="GO" id="GO:0055013">
    <property type="term" value="P:cardiac muscle cell development"/>
    <property type="evidence" value="ECO:0007669"/>
    <property type="project" value="UniProtKB-ARBA"/>
</dbReference>
<keyword evidence="7" id="KW-0325">Glycoprotein</keyword>
<dbReference type="InterPro" id="IPR003599">
    <property type="entry name" value="Ig_sub"/>
</dbReference>
<feature type="domain" description="Ig-like" evidence="10">
    <location>
        <begin position="83"/>
        <end position="172"/>
    </location>
</feature>
<evidence type="ECO:0000256" key="3">
    <source>
        <dbReference type="ARBA" id="ARBA00022729"/>
    </source>
</evidence>
<dbReference type="Proteomes" id="UP000694389">
    <property type="component" value="Unassembled WGS sequence"/>
</dbReference>
<protein>
    <recommendedName>
        <fullName evidence="10">Ig-like domain-containing protein</fullName>
    </recommendedName>
</protein>
<proteinExistence type="predicted"/>
<dbReference type="SUPFAM" id="SSF48726">
    <property type="entry name" value="Immunoglobulin"/>
    <property type="match status" value="6"/>
</dbReference>
<dbReference type="Gene3D" id="2.60.40.10">
    <property type="entry name" value="Immunoglobulins"/>
    <property type="match status" value="6"/>
</dbReference>
<dbReference type="GO" id="GO:0005886">
    <property type="term" value="C:plasma membrane"/>
    <property type="evidence" value="ECO:0007669"/>
    <property type="project" value="UniProtKB-ARBA"/>
</dbReference>
<dbReference type="FunFam" id="2.60.40.10:FF:000022">
    <property type="entry name" value="Cardiac titin"/>
    <property type="match status" value="4"/>
</dbReference>
<feature type="domain" description="Ig-like" evidence="10">
    <location>
        <begin position="4"/>
        <end position="78"/>
    </location>
</feature>
<dbReference type="GO" id="GO:0004672">
    <property type="term" value="F:protein kinase activity"/>
    <property type="evidence" value="ECO:0007669"/>
    <property type="project" value="TreeGrafter"/>
</dbReference>
<dbReference type="InterPro" id="IPR036179">
    <property type="entry name" value="Ig-like_dom_sf"/>
</dbReference>
<evidence type="ECO:0000313" key="11">
    <source>
        <dbReference type="Ensembl" id="ENSDLAP00005072935.1"/>
    </source>
</evidence>
<dbReference type="PANTHER" id="PTHR47633:SF13">
    <property type="entry name" value="MYOPALLADIN"/>
    <property type="match status" value="1"/>
</dbReference>
<feature type="domain" description="Ig-like" evidence="10">
    <location>
        <begin position="372"/>
        <end position="445"/>
    </location>
</feature>
<dbReference type="PRINTS" id="PR01838">
    <property type="entry name" value="NCAMFAMILY"/>
</dbReference>
<dbReference type="SMART" id="SM00409">
    <property type="entry name" value="IG"/>
    <property type="match status" value="6"/>
</dbReference>
<feature type="signal peptide" evidence="9">
    <location>
        <begin position="1"/>
        <end position="20"/>
    </location>
</feature>
<feature type="chain" id="PRO_5035888889" description="Ig-like domain-containing protein" evidence="9">
    <location>
        <begin position="21"/>
        <end position="574"/>
    </location>
</feature>
<dbReference type="InterPro" id="IPR013106">
    <property type="entry name" value="Ig_V-set"/>
</dbReference>
<keyword evidence="6" id="KW-1015">Disulfide bond</keyword>
<dbReference type="SMART" id="SM00408">
    <property type="entry name" value="IGc2"/>
    <property type="match status" value="6"/>
</dbReference>
<dbReference type="InterPro" id="IPR013783">
    <property type="entry name" value="Ig-like_fold"/>
</dbReference>
<sequence>MHNVSLTVVIPLMAVTVGESATFTVRVSGFPKPTIQWFHNGQTITSSSVYTFIHEQDEYSLVITEVRREFEGEYSCTVKQFPPSFITKPEAQTMYVGKRAVIQCVITGSAPLNVVWLKDNQALPKESPSYQTSCEKNKHILGITKLEPADMGLYVCKVSNNVGSAECSMELRVIDKPNFVNILVWLKTRQDMDAIIGSNVTLECRVSGSQPLVVSWYKDNKEIHSDDKYKLDFSGSTASVTITDLEQSDSGVYTCRAANASGEKETSGTLSVKVKPESQDASPGSNVVIKSAFTGSAPLVVKWFREEKEIFTAGKCFIKKDASSSSLELHSVKSSDSAKYTCQVSNEAGKVDCTAVLFVKEAPTFTMKLEPSVTVFECKVDGTPEISVRWFRDEAEIQQSVKHKMSFFNSIAALEICQVSESDSGSYFCEAYNEAGTESCTVELEVKGWFFFTRLHLVKIQINGCFSLICFVISEPPSFVEELTSLEVAKGSTAVFACRVAGSAPFKVAWIKDKKPIKSSQKYIIVDIKNVSLKILDCKVEDVGTYQCVVANEVGSCTGFAALSLKGWFYCEPH</sequence>
<comment type="subcellular location">
    <subcellularLocation>
        <location evidence="1">Membrane</location>
        <topology evidence="1">Single-pass membrane protein</topology>
    </subcellularLocation>
</comment>
<dbReference type="InterPro" id="IPR003598">
    <property type="entry name" value="Ig_sub2"/>
</dbReference>
<dbReference type="PROSITE" id="PS50835">
    <property type="entry name" value="IG_LIKE"/>
    <property type="match status" value="6"/>
</dbReference>
<dbReference type="GO" id="GO:0007155">
    <property type="term" value="P:cell adhesion"/>
    <property type="evidence" value="ECO:0007669"/>
    <property type="project" value="InterPro"/>
</dbReference>
<dbReference type="InterPro" id="IPR007110">
    <property type="entry name" value="Ig-like_dom"/>
</dbReference>
<evidence type="ECO:0000256" key="8">
    <source>
        <dbReference type="ARBA" id="ARBA00023319"/>
    </source>
</evidence>
<dbReference type="FunFam" id="2.60.40.10:FF:000107">
    <property type="entry name" value="Myosin, light chain kinase a"/>
    <property type="match status" value="2"/>
</dbReference>
<accession>A0A8P4G4F1</accession>
<evidence type="ECO:0000259" key="10">
    <source>
        <dbReference type="PROSITE" id="PS50835"/>
    </source>
</evidence>
<dbReference type="InterPro" id="IPR009138">
    <property type="entry name" value="Neural_cell_adh"/>
</dbReference>
<keyword evidence="12" id="KW-1185">Reference proteome</keyword>
<dbReference type="CDD" id="cd00096">
    <property type="entry name" value="Ig"/>
    <property type="match status" value="2"/>
</dbReference>
<feature type="domain" description="Ig-like" evidence="10">
    <location>
        <begin position="477"/>
        <end position="564"/>
    </location>
</feature>
<dbReference type="GeneTree" id="ENSGT01110000267173"/>
<evidence type="ECO:0000256" key="6">
    <source>
        <dbReference type="ARBA" id="ARBA00023157"/>
    </source>
</evidence>
<evidence type="ECO:0000256" key="4">
    <source>
        <dbReference type="ARBA" id="ARBA00022989"/>
    </source>
</evidence>
<dbReference type="InterPro" id="IPR013098">
    <property type="entry name" value="Ig_I-set"/>
</dbReference>
<feature type="domain" description="Ig-like" evidence="10">
    <location>
        <begin position="276"/>
        <end position="358"/>
    </location>
</feature>
<dbReference type="PANTHER" id="PTHR47633">
    <property type="entry name" value="IMMUNOGLOBULIN"/>
    <property type="match status" value="1"/>
</dbReference>
<dbReference type="GO" id="GO:0003007">
    <property type="term" value="P:heart morphogenesis"/>
    <property type="evidence" value="ECO:0007669"/>
    <property type="project" value="UniProtKB-ARBA"/>
</dbReference>
<dbReference type="SMART" id="SM00406">
    <property type="entry name" value="IGv"/>
    <property type="match status" value="2"/>
</dbReference>
<keyword evidence="4" id="KW-1133">Transmembrane helix</keyword>
<dbReference type="Pfam" id="PF07679">
    <property type="entry name" value="I-set"/>
    <property type="match status" value="6"/>
</dbReference>
<evidence type="ECO:0000313" key="12">
    <source>
        <dbReference type="Proteomes" id="UP000694389"/>
    </source>
</evidence>
<dbReference type="AlphaFoldDB" id="A0A8P4G4F1"/>
<name>A0A8P4G4F1_DICLA</name>
<reference evidence="11" key="1">
    <citation type="submission" date="2025-08" db="UniProtKB">
        <authorList>
            <consortium name="Ensembl"/>
        </authorList>
    </citation>
    <scope>IDENTIFICATION</scope>
</reference>
<evidence type="ECO:0000256" key="7">
    <source>
        <dbReference type="ARBA" id="ARBA00023180"/>
    </source>
</evidence>
<feature type="domain" description="Ig-like" evidence="10">
    <location>
        <begin position="177"/>
        <end position="271"/>
    </location>
</feature>
<evidence type="ECO:0000256" key="1">
    <source>
        <dbReference type="ARBA" id="ARBA00004167"/>
    </source>
</evidence>
<evidence type="ECO:0000256" key="5">
    <source>
        <dbReference type="ARBA" id="ARBA00023136"/>
    </source>
</evidence>
<keyword evidence="3 9" id="KW-0732">Signal</keyword>
<keyword evidence="5" id="KW-0472">Membrane</keyword>
<organism evidence="11 12">
    <name type="scientific">Dicentrarchus labrax</name>
    <name type="common">European seabass</name>
    <name type="synonym">Morone labrax</name>
    <dbReference type="NCBI Taxonomy" id="13489"/>
    <lineage>
        <taxon>Eukaryota</taxon>
        <taxon>Metazoa</taxon>
        <taxon>Chordata</taxon>
        <taxon>Craniata</taxon>
        <taxon>Vertebrata</taxon>
        <taxon>Euteleostomi</taxon>
        <taxon>Actinopterygii</taxon>
        <taxon>Neopterygii</taxon>
        <taxon>Teleostei</taxon>
        <taxon>Neoteleostei</taxon>
        <taxon>Acanthomorphata</taxon>
        <taxon>Eupercaria</taxon>
        <taxon>Moronidae</taxon>
        <taxon>Dicentrarchus</taxon>
    </lineage>
</organism>
<keyword evidence="2" id="KW-0812">Transmembrane</keyword>
<dbReference type="Ensembl" id="ENSDLAT00005077923.1">
    <property type="protein sequence ID" value="ENSDLAP00005072935.1"/>
    <property type="gene ID" value="ENSDLAG00005016316.2"/>
</dbReference>
<reference evidence="11" key="2">
    <citation type="submission" date="2025-09" db="UniProtKB">
        <authorList>
            <consortium name="Ensembl"/>
        </authorList>
    </citation>
    <scope>IDENTIFICATION</scope>
</reference>